<dbReference type="InterPro" id="IPR042214">
    <property type="entry name" value="TruD_catalytic"/>
</dbReference>
<dbReference type="InParanoid" id="C5LBI4"/>
<dbReference type="GeneID" id="9043235"/>
<keyword evidence="2" id="KW-0413">Isomerase</keyword>
<dbReference type="PANTHER" id="PTHR13326">
    <property type="entry name" value="TRNA PSEUDOURIDINE SYNTHASE D"/>
    <property type="match status" value="1"/>
</dbReference>
<dbReference type="PROSITE" id="PS50984">
    <property type="entry name" value="TRUD"/>
    <property type="match status" value="1"/>
</dbReference>
<evidence type="ECO:0000313" key="4">
    <source>
        <dbReference type="EMBL" id="EER05805.1"/>
    </source>
</evidence>
<protein>
    <submittedName>
        <fullName evidence="4">tRNA pseudouridine synthase D, putative</fullName>
    </submittedName>
</protein>
<dbReference type="GO" id="GO:0009982">
    <property type="term" value="F:pseudouridine synthase activity"/>
    <property type="evidence" value="ECO:0007669"/>
    <property type="project" value="InterPro"/>
</dbReference>
<feature type="domain" description="TRUD" evidence="3">
    <location>
        <begin position="225"/>
        <end position="431"/>
    </location>
</feature>
<dbReference type="Pfam" id="PF01142">
    <property type="entry name" value="TruD"/>
    <property type="match status" value="1"/>
</dbReference>
<gene>
    <name evidence="4" type="ORF">Pmar_PMAR011854</name>
</gene>
<organism evidence="5">
    <name type="scientific">Perkinsus marinus (strain ATCC 50983 / TXsc)</name>
    <dbReference type="NCBI Taxonomy" id="423536"/>
    <lineage>
        <taxon>Eukaryota</taxon>
        <taxon>Sar</taxon>
        <taxon>Alveolata</taxon>
        <taxon>Perkinsozoa</taxon>
        <taxon>Perkinsea</taxon>
        <taxon>Perkinsida</taxon>
        <taxon>Perkinsidae</taxon>
        <taxon>Perkinsus</taxon>
    </lineage>
</organism>
<dbReference type="EMBL" id="GG680918">
    <property type="protein sequence ID" value="EER05805.1"/>
    <property type="molecule type" value="Genomic_DNA"/>
</dbReference>
<name>C5LBI4_PERM5</name>
<sequence length="504" mass="56872">MLNTKYFVRLASATSSKLAGSRELHKLLGMCTDTVLSDHERPFEGNLIWSRHGYDMQHEKVDFTLAPEHFVVREIPLESNGTPIELEKNLCEYILPHSLGHEVNSAPYVRLTLHKTKIETDTCIRIMSEVAKCDPAVITYAGRKDKGADTMQYITLPQVHFQNLFFASRRGEALPFELGDPVGVRAPLTWGALEGNHFKLTFVGQPRIVGNSKHDEVLTKIRDSGFVNFFGLQRFGAPRFNSPVVGRYLENGEPLEAVVAMLIGLCPKGREWTALKLTNGAIRSVYESLSSGYEGHEMRLLLARAAKQEDVDWQRAISPRQWSTYVHAWHSLLWNYMVQFRVNEFGTNPIEGDMVINGPGGSVHHFPPYIWDGQKQSSVACHVCLPLPVNSCLKPENKTGEFLDKLMREFNISSSNGKGNSAKEAREVLVRPTGLKWTRPQKDALEVSFSLPPGCFATALVREWLGHNFYQPSVGHDGLLLPSECEEELRRIWRKIAYITDEIV</sequence>
<dbReference type="PANTHER" id="PTHR13326:SF21">
    <property type="entry name" value="PSEUDOURIDYLATE SYNTHASE PUS7L"/>
    <property type="match status" value="1"/>
</dbReference>
<dbReference type="RefSeq" id="XP_002773989.1">
    <property type="nucleotide sequence ID" value="XM_002773943.1"/>
</dbReference>
<evidence type="ECO:0000313" key="5">
    <source>
        <dbReference type="Proteomes" id="UP000007800"/>
    </source>
</evidence>
<evidence type="ECO:0000256" key="1">
    <source>
        <dbReference type="ARBA" id="ARBA00007953"/>
    </source>
</evidence>
<accession>C5LBI4</accession>
<proteinExistence type="inferred from homology"/>
<dbReference type="GO" id="GO:0003723">
    <property type="term" value="F:RNA binding"/>
    <property type="evidence" value="ECO:0007669"/>
    <property type="project" value="InterPro"/>
</dbReference>
<dbReference type="GO" id="GO:0001522">
    <property type="term" value="P:pseudouridine synthesis"/>
    <property type="evidence" value="ECO:0007669"/>
    <property type="project" value="InterPro"/>
</dbReference>
<evidence type="ECO:0000259" key="3">
    <source>
        <dbReference type="PROSITE" id="PS50984"/>
    </source>
</evidence>
<keyword evidence="5" id="KW-1185">Reference proteome</keyword>
<dbReference type="GO" id="GO:0005634">
    <property type="term" value="C:nucleus"/>
    <property type="evidence" value="ECO:0007669"/>
    <property type="project" value="TreeGrafter"/>
</dbReference>
<comment type="similarity">
    <text evidence="1">Belongs to the pseudouridine synthase TruD family.</text>
</comment>
<dbReference type="InterPro" id="IPR020103">
    <property type="entry name" value="PsdUridine_synth_cat_dom_sf"/>
</dbReference>
<dbReference type="Gene3D" id="3.30.2350.20">
    <property type="entry name" value="TruD, catalytic domain"/>
    <property type="match status" value="2"/>
</dbReference>
<dbReference type="OrthoDB" id="447290at2759"/>
<evidence type="ECO:0000256" key="2">
    <source>
        <dbReference type="ARBA" id="ARBA00023235"/>
    </source>
</evidence>
<reference evidence="4 5" key="1">
    <citation type="submission" date="2008-07" db="EMBL/GenBank/DDBJ databases">
        <authorList>
            <person name="El-Sayed N."/>
            <person name="Caler E."/>
            <person name="Inman J."/>
            <person name="Amedeo P."/>
            <person name="Hass B."/>
            <person name="Wortman J."/>
        </authorList>
    </citation>
    <scope>NUCLEOTIDE SEQUENCE [LARGE SCALE GENOMIC DNA]</scope>
    <source>
        <strain evidence="5">ATCC 50983 / TXsc</strain>
    </source>
</reference>
<dbReference type="OMA" id="CIRIMSE"/>
<dbReference type="InterPro" id="IPR011760">
    <property type="entry name" value="PsdUridine_synth_TruD_insert"/>
</dbReference>
<dbReference type="Proteomes" id="UP000007800">
    <property type="component" value="Unassembled WGS sequence"/>
</dbReference>
<dbReference type="SUPFAM" id="SSF55120">
    <property type="entry name" value="Pseudouridine synthase"/>
    <property type="match status" value="1"/>
</dbReference>
<dbReference type="InterPro" id="IPR001656">
    <property type="entry name" value="PsdUridine_synth_TruD"/>
</dbReference>
<dbReference type="AlphaFoldDB" id="C5LBI4"/>